<protein>
    <submittedName>
        <fullName evidence="8">WD domain-containing protein</fullName>
    </submittedName>
</protein>
<evidence type="ECO:0000313" key="9">
    <source>
        <dbReference type="Proteomes" id="UP000781932"/>
    </source>
</evidence>
<dbReference type="SUPFAM" id="SSF50978">
    <property type="entry name" value="WD40 repeat-like"/>
    <property type="match status" value="1"/>
</dbReference>
<dbReference type="OrthoDB" id="427795at2759"/>
<evidence type="ECO:0000256" key="3">
    <source>
        <dbReference type="ARBA" id="ARBA00022737"/>
    </source>
</evidence>
<name>A0A9P6LPE8_9PEZI</name>
<dbReference type="Pfam" id="PF12265">
    <property type="entry name" value="CAF1C_H4-bd"/>
    <property type="match status" value="1"/>
</dbReference>
<keyword evidence="3" id="KW-0677">Repeat</keyword>
<feature type="repeat" description="WD" evidence="6">
    <location>
        <begin position="385"/>
        <end position="419"/>
    </location>
</feature>
<accession>A0A9P6LPE8</accession>
<dbReference type="AlphaFoldDB" id="A0A9P6LPE8"/>
<dbReference type="InterPro" id="IPR020472">
    <property type="entry name" value="WD40_PAC1"/>
</dbReference>
<keyword evidence="5" id="KW-0539">Nucleus</keyword>
<feature type="repeat" description="WD" evidence="6">
    <location>
        <begin position="187"/>
        <end position="229"/>
    </location>
</feature>
<evidence type="ECO:0000256" key="6">
    <source>
        <dbReference type="PROSITE-ProRule" id="PRU00221"/>
    </source>
</evidence>
<dbReference type="GO" id="GO:0006325">
    <property type="term" value="P:chromatin organization"/>
    <property type="evidence" value="ECO:0007669"/>
    <property type="project" value="UniProtKB-KW"/>
</dbReference>
<dbReference type="InterPro" id="IPR001680">
    <property type="entry name" value="WD40_rpt"/>
</dbReference>
<dbReference type="Proteomes" id="UP000781932">
    <property type="component" value="Unassembled WGS sequence"/>
</dbReference>
<reference evidence="8" key="1">
    <citation type="submission" date="2020-03" db="EMBL/GenBank/DDBJ databases">
        <authorList>
            <person name="He L."/>
        </authorList>
    </citation>
    <scope>NUCLEOTIDE SEQUENCE</scope>
    <source>
        <strain evidence="8">CkLH20</strain>
    </source>
</reference>
<dbReference type="InterPro" id="IPR036322">
    <property type="entry name" value="WD40_repeat_dom_sf"/>
</dbReference>
<evidence type="ECO:0000256" key="4">
    <source>
        <dbReference type="ARBA" id="ARBA00022853"/>
    </source>
</evidence>
<dbReference type="InterPro" id="IPR022052">
    <property type="entry name" value="Histone-bd_RBBP4-like_N"/>
</dbReference>
<reference evidence="8" key="2">
    <citation type="submission" date="2020-11" db="EMBL/GenBank/DDBJ databases">
        <title>Whole genome sequencing of Colletotrichum sp.</title>
        <authorList>
            <person name="Li H."/>
        </authorList>
    </citation>
    <scope>NUCLEOTIDE SEQUENCE</scope>
    <source>
        <strain evidence="8">CkLH20</strain>
    </source>
</reference>
<dbReference type="Gene3D" id="2.130.10.10">
    <property type="entry name" value="YVTN repeat-like/Quinoprotein amine dehydrogenase"/>
    <property type="match status" value="1"/>
</dbReference>
<dbReference type="Pfam" id="PF00400">
    <property type="entry name" value="WD40"/>
    <property type="match status" value="4"/>
</dbReference>
<evidence type="ECO:0000256" key="1">
    <source>
        <dbReference type="ARBA" id="ARBA00004123"/>
    </source>
</evidence>
<evidence type="ECO:0000256" key="5">
    <source>
        <dbReference type="ARBA" id="ARBA00023242"/>
    </source>
</evidence>
<dbReference type="InterPro" id="IPR019775">
    <property type="entry name" value="WD40_repeat_CS"/>
</dbReference>
<evidence type="ECO:0000259" key="7">
    <source>
        <dbReference type="Pfam" id="PF12265"/>
    </source>
</evidence>
<dbReference type="PANTHER" id="PTHR22850">
    <property type="entry name" value="WD40 REPEAT FAMILY"/>
    <property type="match status" value="1"/>
</dbReference>
<proteinExistence type="predicted"/>
<keyword evidence="2 6" id="KW-0853">WD repeat</keyword>
<comment type="subcellular location">
    <subcellularLocation>
        <location evidence="1">Nucleus</location>
    </subcellularLocation>
</comment>
<feature type="repeat" description="WD" evidence="6">
    <location>
        <begin position="284"/>
        <end position="320"/>
    </location>
</feature>
<dbReference type="PROSITE" id="PS50082">
    <property type="entry name" value="WD_REPEATS_2"/>
    <property type="match status" value="4"/>
</dbReference>
<feature type="repeat" description="WD" evidence="6">
    <location>
        <begin position="328"/>
        <end position="363"/>
    </location>
</feature>
<dbReference type="PROSITE" id="PS00678">
    <property type="entry name" value="WD_REPEATS_1"/>
    <property type="match status" value="3"/>
</dbReference>
<comment type="caution">
    <text evidence="8">The sequence shown here is derived from an EMBL/GenBank/DDBJ whole genome shotgun (WGS) entry which is preliminary data.</text>
</comment>
<dbReference type="GO" id="GO:0005634">
    <property type="term" value="C:nucleus"/>
    <property type="evidence" value="ECO:0007669"/>
    <property type="project" value="UniProtKB-SubCell"/>
</dbReference>
<dbReference type="EMBL" id="JAATWM020000003">
    <property type="protein sequence ID" value="KAF9881038.1"/>
    <property type="molecule type" value="Genomic_DNA"/>
</dbReference>
<keyword evidence="9" id="KW-1185">Reference proteome</keyword>
<keyword evidence="4" id="KW-0156">Chromatin regulator</keyword>
<dbReference type="InterPro" id="IPR050459">
    <property type="entry name" value="WD_repeat_RBAP46/RBAP48/MSI1"/>
</dbReference>
<feature type="domain" description="Histone-binding protein RBBP4-like N-terminal" evidence="7">
    <location>
        <begin position="29"/>
        <end position="99"/>
    </location>
</feature>
<gene>
    <name evidence="8" type="ORF">CkaCkLH20_01188</name>
</gene>
<dbReference type="SMART" id="SM00320">
    <property type="entry name" value="WD40"/>
    <property type="match status" value="6"/>
</dbReference>
<dbReference type="RefSeq" id="XP_038750499.1">
    <property type="nucleotide sequence ID" value="XM_038883907.1"/>
</dbReference>
<dbReference type="GeneID" id="62156981"/>
<dbReference type="InterPro" id="IPR015943">
    <property type="entry name" value="WD40/YVTN_repeat-like_dom_sf"/>
</dbReference>
<evidence type="ECO:0000313" key="8">
    <source>
        <dbReference type="EMBL" id="KAF9881038.1"/>
    </source>
</evidence>
<dbReference type="PROSITE" id="PS50294">
    <property type="entry name" value="WD_REPEATS_REGION"/>
    <property type="match status" value="3"/>
</dbReference>
<dbReference type="PRINTS" id="PR00320">
    <property type="entry name" value="GPROTEINBRPT"/>
</dbReference>
<evidence type="ECO:0000256" key="2">
    <source>
        <dbReference type="ARBA" id="ARBA00022574"/>
    </source>
</evidence>
<organism evidence="8 9">
    <name type="scientific">Colletotrichum karsti</name>
    <dbReference type="NCBI Taxonomy" id="1095194"/>
    <lineage>
        <taxon>Eukaryota</taxon>
        <taxon>Fungi</taxon>
        <taxon>Dikarya</taxon>
        <taxon>Ascomycota</taxon>
        <taxon>Pezizomycotina</taxon>
        <taxon>Sordariomycetes</taxon>
        <taxon>Hypocreomycetidae</taxon>
        <taxon>Glomerellales</taxon>
        <taxon>Glomerellaceae</taxon>
        <taxon>Colletotrichum</taxon>
        <taxon>Colletotrichum boninense species complex</taxon>
    </lineage>
</organism>
<sequence length="438" mass="48754">MAPAQVVDDVDVDMVQDEDDDQEQRLINEEYKTWKKNSPFLYDMILSTALEWPTLTTQWFPDVKEPEDKNYRIHRLLLGTHTSEGMPNHVQIAEVKIPKSASPNPADYNEETGEIGGHAKSSNGGPSSVEFNIVQKIDHPGEVNKARYQPQNPDLIATLCVDGKVLVFDRTKHSLQPTGKVNAQVELIGHKQEGFGLSWNPHVEGCLASGSEDTTVCLWDIKTVQSGSNTLKPARRYTHHTQIVNDVQYHPIAKSFIGTVSDDLTMQIIDVRQADTDRAAVVAKRGHLDAINALAFNPTSEVLVATASADKTLGIWDLRNVKEKVHTLEGHNDAVTSLSWHPQEAGILGSGSYDRRVIFWDLSRVGEEQMPDDQEDGPPELLFMHGGHTNHLADFSWNPNEPWLVCSAAEDNLLQIWKVADSIVGKDDGDLPLDEIDR</sequence>